<sequence>MNLCMLYLFLFGPFRNTDTNFLCNIIRDDMIQHNEILTASVKNTTSYVKNVIGNKMEEDTIKEIKRLHNQLEIIRKNLNK</sequence>
<protein>
    <submittedName>
        <fullName evidence="1">Uncharacterized protein</fullName>
    </submittedName>
</protein>
<dbReference type="EMBL" id="MN739102">
    <property type="protein sequence ID" value="QHS88685.1"/>
    <property type="molecule type" value="Genomic_DNA"/>
</dbReference>
<accession>A0A6C0B8W8</accession>
<name>A0A6C0B8W8_9ZZZZ</name>
<dbReference type="AlphaFoldDB" id="A0A6C0B8W8"/>
<evidence type="ECO:0000313" key="1">
    <source>
        <dbReference type="EMBL" id="QHS88685.1"/>
    </source>
</evidence>
<proteinExistence type="predicted"/>
<organism evidence="1">
    <name type="scientific">viral metagenome</name>
    <dbReference type="NCBI Taxonomy" id="1070528"/>
    <lineage>
        <taxon>unclassified sequences</taxon>
        <taxon>metagenomes</taxon>
        <taxon>organismal metagenomes</taxon>
    </lineage>
</organism>
<reference evidence="1" key="1">
    <citation type="journal article" date="2020" name="Nature">
        <title>Giant virus diversity and host interactions through global metagenomics.</title>
        <authorList>
            <person name="Schulz F."/>
            <person name="Roux S."/>
            <person name="Paez-Espino D."/>
            <person name="Jungbluth S."/>
            <person name="Walsh D.A."/>
            <person name="Denef V.J."/>
            <person name="McMahon K.D."/>
            <person name="Konstantinidis K.T."/>
            <person name="Eloe-Fadrosh E.A."/>
            <person name="Kyrpides N.C."/>
            <person name="Woyke T."/>
        </authorList>
    </citation>
    <scope>NUCLEOTIDE SEQUENCE</scope>
    <source>
        <strain evidence="1">GVMAG-M-3300010158-59</strain>
    </source>
</reference>